<accession>A0A3S5AAX4</accession>
<keyword evidence="2" id="KW-1185">Reference proteome</keyword>
<evidence type="ECO:0000313" key="1">
    <source>
        <dbReference type="EMBL" id="VEJ51375.1"/>
    </source>
</evidence>
<dbReference type="EMBL" id="LR134533">
    <property type="protein sequence ID" value="VEJ51375.1"/>
    <property type="molecule type" value="Genomic_DNA"/>
</dbReference>
<evidence type="ECO:0000313" key="2">
    <source>
        <dbReference type="Proteomes" id="UP000272771"/>
    </source>
</evidence>
<dbReference type="Proteomes" id="UP000272771">
    <property type="component" value="Chromosome"/>
</dbReference>
<name>A0A3S5AAX4_9NEIS</name>
<proteinExistence type="predicted"/>
<gene>
    <name evidence="1" type="ORF">NCTC12742_01259</name>
</gene>
<organism evidence="1 2">
    <name type="scientific">Neisseria weaveri</name>
    <dbReference type="NCBI Taxonomy" id="28091"/>
    <lineage>
        <taxon>Bacteria</taxon>
        <taxon>Pseudomonadati</taxon>
        <taxon>Pseudomonadota</taxon>
        <taxon>Betaproteobacteria</taxon>
        <taxon>Neisseriales</taxon>
        <taxon>Neisseriaceae</taxon>
        <taxon>Neisseria</taxon>
    </lineage>
</organism>
<sequence length="57" mass="6434">MAGRISGGISVLFIMNKIRPSEIFRRPDSELLKVSAIRCGAAVGKRRYPFAFRYSDK</sequence>
<reference evidence="1 2" key="1">
    <citation type="submission" date="2018-12" db="EMBL/GenBank/DDBJ databases">
        <authorList>
            <consortium name="Pathogen Informatics"/>
        </authorList>
    </citation>
    <scope>NUCLEOTIDE SEQUENCE [LARGE SCALE GENOMIC DNA]</scope>
    <source>
        <strain evidence="1 2">NCTC12742</strain>
    </source>
</reference>
<protein>
    <submittedName>
        <fullName evidence="1">Uncharacterized protein</fullName>
    </submittedName>
</protein>
<dbReference type="AlphaFoldDB" id="A0A3S5AAX4"/>
<dbReference type="KEGG" id="nwe:SAMEA3174300_1887"/>